<dbReference type="EMBL" id="CACQ02009698">
    <property type="protein sequence ID" value="CCF47421.1"/>
    <property type="molecule type" value="Genomic_DNA"/>
</dbReference>
<feature type="region of interest" description="Disordered" evidence="1">
    <location>
        <begin position="106"/>
        <end position="125"/>
    </location>
</feature>
<dbReference type="AlphaFoldDB" id="H1W4K8"/>
<evidence type="ECO:0000313" key="3">
    <source>
        <dbReference type="Proteomes" id="UP000007174"/>
    </source>
</evidence>
<reference evidence="3" key="1">
    <citation type="journal article" date="2012" name="Nat. Genet.">
        <title>Lifestyle transitions in plant pathogenic Colletotrichum fungi deciphered by genome and transcriptome analyses.</title>
        <authorList>
            <person name="O'Connell R.J."/>
            <person name="Thon M.R."/>
            <person name="Hacquard S."/>
            <person name="Amyotte S.G."/>
            <person name="Kleemann J."/>
            <person name="Torres M.F."/>
            <person name="Damm U."/>
            <person name="Buiate E.A."/>
            <person name="Epstein L."/>
            <person name="Alkan N."/>
            <person name="Altmueller J."/>
            <person name="Alvarado-Balderrama L."/>
            <person name="Bauser C.A."/>
            <person name="Becker C."/>
            <person name="Birren B.W."/>
            <person name="Chen Z."/>
            <person name="Choi J."/>
            <person name="Crouch J.A."/>
            <person name="Duvick J.P."/>
            <person name="Farman M.A."/>
            <person name="Gan P."/>
            <person name="Heiman D."/>
            <person name="Henrissat B."/>
            <person name="Howard R.J."/>
            <person name="Kabbage M."/>
            <person name="Koch C."/>
            <person name="Kracher B."/>
            <person name="Kubo Y."/>
            <person name="Law A.D."/>
            <person name="Lebrun M.-H."/>
            <person name="Lee Y.-H."/>
            <person name="Miyara I."/>
            <person name="Moore N."/>
            <person name="Neumann U."/>
            <person name="Nordstroem K."/>
            <person name="Panaccione D.G."/>
            <person name="Panstruga R."/>
            <person name="Place M."/>
            <person name="Proctor R.H."/>
            <person name="Prusky D."/>
            <person name="Rech G."/>
            <person name="Reinhardt R."/>
            <person name="Rollins J.A."/>
            <person name="Rounsley S."/>
            <person name="Schardl C.L."/>
            <person name="Schwartz D.C."/>
            <person name="Shenoy N."/>
            <person name="Shirasu K."/>
            <person name="Sikhakolli U.R."/>
            <person name="Stueber K."/>
            <person name="Sukno S.A."/>
            <person name="Sweigard J.A."/>
            <person name="Takano Y."/>
            <person name="Takahara H."/>
            <person name="Trail F."/>
            <person name="van der Does H.C."/>
            <person name="Voll L.M."/>
            <person name="Will I."/>
            <person name="Young S."/>
            <person name="Zeng Q."/>
            <person name="Zhang J."/>
            <person name="Zhou S."/>
            <person name="Dickman M.B."/>
            <person name="Schulze-Lefert P."/>
            <person name="Ver Loren van Themaat E."/>
            <person name="Ma L.-J."/>
            <person name="Vaillancourt L.J."/>
        </authorList>
    </citation>
    <scope>NUCLEOTIDE SEQUENCE [LARGE SCALE GENOMIC DNA]</scope>
    <source>
        <strain evidence="3">IMI 349063</strain>
    </source>
</reference>
<dbReference type="HOGENOM" id="CLU_1992477_0_0_1"/>
<gene>
    <name evidence="2" type="ORF">CH063_15819</name>
</gene>
<organism evidence="2 3">
    <name type="scientific">Colletotrichum higginsianum (strain IMI 349063)</name>
    <name type="common">Crucifer anthracnose fungus</name>
    <dbReference type="NCBI Taxonomy" id="759273"/>
    <lineage>
        <taxon>Eukaryota</taxon>
        <taxon>Fungi</taxon>
        <taxon>Dikarya</taxon>
        <taxon>Ascomycota</taxon>
        <taxon>Pezizomycotina</taxon>
        <taxon>Sordariomycetes</taxon>
        <taxon>Hypocreomycetidae</taxon>
        <taxon>Glomerellales</taxon>
        <taxon>Glomerellaceae</taxon>
        <taxon>Colletotrichum</taxon>
        <taxon>Colletotrichum destructivum species complex</taxon>
    </lineage>
</organism>
<proteinExistence type="predicted"/>
<protein>
    <submittedName>
        <fullName evidence="2">Uncharacterized protein</fullName>
    </submittedName>
</protein>
<dbReference type="STRING" id="759273.H1W4K8"/>
<accession>H1W4K8</accession>
<name>H1W4K8_COLHI</name>
<dbReference type="Proteomes" id="UP000007174">
    <property type="component" value="Unassembled WGS sequence"/>
</dbReference>
<evidence type="ECO:0000313" key="2">
    <source>
        <dbReference type="EMBL" id="CCF47421.1"/>
    </source>
</evidence>
<feature type="region of interest" description="Disordered" evidence="1">
    <location>
        <begin position="27"/>
        <end position="63"/>
    </location>
</feature>
<dbReference type="eggNOG" id="ENOG502ST3I">
    <property type="taxonomic scope" value="Eukaryota"/>
</dbReference>
<dbReference type="VEuPathDB" id="FungiDB:CH63R_11691"/>
<sequence length="125" mass="13508">MLGGWWRRAAGLPVEGTIDIRIFAATAGNGKKSPSPALTAGDLSLIPTHPSKKTRSKVDKEERKMAEEVHMVRLGFERAQSTAAYPAVVGAGSSKKKPALGQVQLRMQTEKDQPRSGEVEKLVDI</sequence>
<feature type="compositionally biased region" description="Basic and acidic residues" evidence="1">
    <location>
        <begin position="108"/>
        <end position="125"/>
    </location>
</feature>
<evidence type="ECO:0000256" key="1">
    <source>
        <dbReference type="SAM" id="MobiDB-lite"/>
    </source>
</evidence>